<dbReference type="InterPro" id="IPR014710">
    <property type="entry name" value="RmlC-like_jellyroll"/>
</dbReference>
<reference evidence="3" key="1">
    <citation type="submission" date="2018-11" db="EMBL/GenBank/DDBJ databases">
        <title>Complete genome sequence of Paenibacillus sp. ML311-T8.</title>
        <authorList>
            <person name="Nam Y.-D."/>
            <person name="Kang J."/>
            <person name="Chung W.-H."/>
            <person name="Park Y.S."/>
        </authorList>
    </citation>
    <scope>NUCLEOTIDE SEQUENCE [LARGE SCALE GENOMIC DNA]</scope>
    <source>
        <strain evidence="3">ML311-T8</strain>
    </source>
</reference>
<dbReference type="SUPFAM" id="SSF51182">
    <property type="entry name" value="RmlC-like cupins"/>
    <property type="match status" value="1"/>
</dbReference>
<dbReference type="Gene3D" id="2.60.120.10">
    <property type="entry name" value="Jelly Rolls"/>
    <property type="match status" value="1"/>
</dbReference>
<evidence type="ECO:0000313" key="2">
    <source>
        <dbReference type="EMBL" id="QGQ95073.1"/>
    </source>
</evidence>
<feature type="domain" description="Cupin type-2" evidence="1">
    <location>
        <begin position="33"/>
        <end position="96"/>
    </location>
</feature>
<dbReference type="KEGG" id="ppsc:EHS13_09345"/>
<name>A0A6B8RHR2_9BACL</name>
<dbReference type="Proteomes" id="UP000426246">
    <property type="component" value="Chromosome"/>
</dbReference>
<dbReference type="AlphaFoldDB" id="A0A6B8RHR2"/>
<protein>
    <submittedName>
        <fullName evidence="2">Cupin domain-containing protein</fullName>
    </submittedName>
</protein>
<dbReference type="InterPro" id="IPR011051">
    <property type="entry name" value="RmlC_Cupin_sf"/>
</dbReference>
<dbReference type="Pfam" id="PF07883">
    <property type="entry name" value="Cupin_2"/>
    <property type="match status" value="1"/>
</dbReference>
<sequence>MKELRRMPVIEVAKQKVEEFPQWSEINHYGINHLKVGQEVPLHYHACNEYWIIVSGRGVCTTEGDTYEIGPGDLVLTKEGDEHSLIVTEEMTAVYIYGVLPPGGSIGYLYRNKEE</sequence>
<keyword evidence="3" id="KW-1185">Reference proteome</keyword>
<dbReference type="EMBL" id="CP034235">
    <property type="protein sequence ID" value="QGQ95073.1"/>
    <property type="molecule type" value="Genomic_DNA"/>
</dbReference>
<evidence type="ECO:0000313" key="3">
    <source>
        <dbReference type="Proteomes" id="UP000426246"/>
    </source>
</evidence>
<accession>A0A6B8RHR2</accession>
<proteinExistence type="predicted"/>
<evidence type="ECO:0000259" key="1">
    <source>
        <dbReference type="Pfam" id="PF07883"/>
    </source>
</evidence>
<organism evidence="2 3">
    <name type="scientific">Paenibacillus psychroresistens</name>
    <dbReference type="NCBI Taxonomy" id="1778678"/>
    <lineage>
        <taxon>Bacteria</taxon>
        <taxon>Bacillati</taxon>
        <taxon>Bacillota</taxon>
        <taxon>Bacilli</taxon>
        <taxon>Bacillales</taxon>
        <taxon>Paenibacillaceae</taxon>
        <taxon>Paenibacillus</taxon>
    </lineage>
</organism>
<gene>
    <name evidence="2" type="ORF">EHS13_09345</name>
</gene>
<dbReference type="InterPro" id="IPR013096">
    <property type="entry name" value="Cupin_2"/>
</dbReference>